<evidence type="ECO:0000313" key="2">
    <source>
        <dbReference type="Proteomes" id="UP000708576"/>
    </source>
</evidence>
<comment type="caution">
    <text evidence="1">The sequence shown here is derived from an EMBL/GenBank/DDBJ whole genome shotgun (WGS) entry which is preliminary data.</text>
</comment>
<evidence type="ECO:0000313" key="1">
    <source>
        <dbReference type="EMBL" id="MBS2099176.1"/>
    </source>
</evidence>
<reference evidence="1 2" key="1">
    <citation type="journal article" date="2015" name="Int. J. Syst. Evol. Microbiol.">
        <title>Carboxylicivirga linearis sp. nov., isolated from a sea cucumber culture pond.</title>
        <authorList>
            <person name="Wang F.Q."/>
            <person name="Zhou Y.X."/>
            <person name="Lin X.Z."/>
            <person name="Chen G.J."/>
            <person name="Du Z.J."/>
        </authorList>
    </citation>
    <scope>NUCLEOTIDE SEQUENCE [LARGE SCALE GENOMIC DNA]</scope>
    <source>
        <strain evidence="1 2">FB218</strain>
    </source>
</reference>
<organism evidence="1 2">
    <name type="scientific">Carboxylicivirga linearis</name>
    <dbReference type="NCBI Taxonomy" id="1628157"/>
    <lineage>
        <taxon>Bacteria</taxon>
        <taxon>Pseudomonadati</taxon>
        <taxon>Bacteroidota</taxon>
        <taxon>Bacteroidia</taxon>
        <taxon>Marinilabiliales</taxon>
        <taxon>Marinilabiliaceae</taxon>
        <taxon>Carboxylicivirga</taxon>
    </lineage>
</organism>
<dbReference type="Proteomes" id="UP000708576">
    <property type="component" value="Unassembled WGS sequence"/>
</dbReference>
<dbReference type="EMBL" id="JAGUCO010000008">
    <property type="protein sequence ID" value="MBS2099176.1"/>
    <property type="molecule type" value="Genomic_DNA"/>
</dbReference>
<name>A0ABS5JY09_9BACT</name>
<sequence length="66" mass="7619">MKQENIVRQKMWDAKINNKDAVFPTEFYSSKDVLKGIGSFDLRNVNVNIRFGKTDKGFDAYVVSFP</sequence>
<dbReference type="RefSeq" id="WP_212216419.1">
    <property type="nucleotide sequence ID" value="NZ_JAGUCO010000008.1"/>
</dbReference>
<keyword evidence="2" id="KW-1185">Reference proteome</keyword>
<protein>
    <submittedName>
        <fullName evidence="1">Uncharacterized protein</fullName>
    </submittedName>
</protein>
<accession>A0ABS5JY09</accession>
<proteinExistence type="predicted"/>
<gene>
    <name evidence="1" type="ORF">KEM10_12865</name>
</gene>